<accession>A0A4R9JXV5</accession>
<proteinExistence type="predicted"/>
<dbReference type="RefSeq" id="WP_135624070.1">
    <property type="nucleotide sequence ID" value="NZ_RQGD01000034.1"/>
</dbReference>
<evidence type="ECO:0008006" key="3">
    <source>
        <dbReference type="Google" id="ProtNLM"/>
    </source>
</evidence>
<evidence type="ECO:0000313" key="2">
    <source>
        <dbReference type="Proteomes" id="UP000297693"/>
    </source>
</evidence>
<evidence type="ECO:0000313" key="1">
    <source>
        <dbReference type="EMBL" id="TGL58051.1"/>
    </source>
</evidence>
<dbReference type="EMBL" id="RQGD01000034">
    <property type="protein sequence ID" value="TGL58051.1"/>
    <property type="molecule type" value="Genomic_DNA"/>
</dbReference>
<keyword evidence="2" id="KW-1185">Reference proteome</keyword>
<sequence>MIKKNLHSTFSILLLYLHLGAFFSLKSQEKVPYEKNPNRVSFVEYSFPSSAPREWNDYKMLPEPKLDDLRLRFPKKFPSAYVGPDGGEVYLWKPGLYKWTRVDGSVFQEWENGSWKFQIPDHITIESFRASCNGCGATYRYTWSDGTEINKTWVPHRKEYAVSFQNEKTTPALNWLIPDPDKFSKNRISIGPYEFYYSDNWNFYLHGLRESFNANAYLQDVEREYGLSNKGRIPVLLFDKSSDFVAYNGRNLPGVSSEGGFGGQDSIVLCCGNTLKQSTGNAVVDLDTQMRTYFGTFYHEATHNLHQIECLSKRSGKAGLPLQNHDDPWFVEGFANHVASTFFPQKRAEIYEQLAKKITTGKIPRDFDQMIKAEYSDLLPYSLGAYLVEYMHREYGKEAIQNYIHLSCVGKPTREVVKEVTGKEASRFYSDAVADFQVIYPKSKKQINLWKFGHLTKINPVNPKEFERFQKTRIKLPSSVLQVKSITEVPDLKQIFEADISSYAGEVEGDFFGLNGERFYLWKQGNYKWYDDDYELFFNPENSIILRYKSWEIINWSNGQKKIVAPDGTSAVFWNEEQKAYYAKDGSPL</sequence>
<reference evidence="1" key="1">
    <citation type="journal article" date="2019" name="PLoS Negl. Trop. Dis.">
        <title>Revisiting the worldwide diversity of Leptospira species in the environment.</title>
        <authorList>
            <person name="Vincent A.T."/>
            <person name="Schiettekatte O."/>
            <person name="Bourhy P."/>
            <person name="Veyrier F.J."/>
            <person name="Picardeau M."/>
        </authorList>
    </citation>
    <scope>NUCLEOTIDE SEQUENCE [LARGE SCALE GENOMIC DNA]</scope>
    <source>
        <strain evidence="1">201702476</strain>
    </source>
</reference>
<organism evidence="1 2">
    <name type="scientific">Leptospira ognonensis</name>
    <dbReference type="NCBI Taxonomy" id="2484945"/>
    <lineage>
        <taxon>Bacteria</taxon>
        <taxon>Pseudomonadati</taxon>
        <taxon>Spirochaetota</taxon>
        <taxon>Spirochaetia</taxon>
        <taxon>Leptospirales</taxon>
        <taxon>Leptospiraceae</taxon>
        <taxon>Leptospira</taxon>
    </lineage>
</organism>
<dbReference type="OrthoDB" id="312288at2"/>
<gene>
    <name evidence="1" type="ORF">EHQ58_11710</name>
</gene>
<dbReference type="AlphaFoldDB" id="A0A4R9JXV5"/>
<dbReference type="Proteomes" id="UP000297693">
    <property type="component" value="Unassembled WGS sequence"/>
</dbReference>
<protein>
    <recommendedName>
        <fullName evidence="3">Peptidase MA family protein</fullName>
    </recommendedName>
</protein>
<comment type="caution">
    <text evidence="1">The sequence shown here is derived from an EMBL/GenBank/DDBJ whole genome shotgun (WGS) entry which is preliminary data.</text>
</comment>
<name>A0A4R9JXV5_9LEPT</name>